<dbReference type="GO" id="GO:0080090">
    <property type="term" value="P:regulation of primary metabolic process"/>
    <property type="evidence" value="ECO:0007669"/>
    <property type="project" value="UniProtKB-ARBA"/>
</dbReference>
<dbReference type="PROSITE" id="PS50020">
    <property type="entry name" value="WW_DOMAIN_2"/>
    <property type="match status" value="1"/>
</dbReference>
<dbReference type="OrthoDB" id="2530521at2759"/>
<dbReference type="InterPro" id="IPR023058">
    <property type="entry name" value="PPIase_PpiC_CS"/>
</dbReference>
<dbReference type="GO" id="GO:0005634">
    <property type="term" value="C:nucleus"/>
    <property type="evidence" value="ECO:0007669"/>
    <property type="project" value="TreeGrafter"/>
</dbReference>
<dbReference type="PANTHER" id="PTHR10657">
    <property type="entry name" value="PEPTIDYL-PROLYL CIS-TRANS ISOMERASE"/>
    <property type="match status" value="1"/>
</dbReference>
<evidence type="ECO:0000259" key="6">
    <source>
        <dbReference type="PROSITE" id="PS50020"/>
    </source>
</evidence>
<organism evidence="8 9">
    <name type="scientific">Tritrichomonas foetus</name>
    <dbReference type="NCBI Taxonomy" id="1144522"/>
    <lineage>
        <taxon>Eukaryota</taxon>
        <taxon>Metamonada</taxon>
        <taxon>Parabasalia</taxon>
        <taxon>Tritrichomonadida</taxon>
        <taxon>Tritrichomonadidae</taxon>
        <taxon>Tritrichomonas</taxon>
    </lineage>
</organism>
<evidence type="ECO:0000259" key="7">
    <source>
        <dbReference type="PROSITE" id="PS50198"/>
    </source>
</evidence>
<dbReference type="CDD" id="cd00201">
    <property type="entry name" value="WW"/>
    <property type="match status" value="1"/>
</dbReference>
<dbReference type="AlphaFoldDB" id="A0A1J4KDS1"/>
<evidence type="ECO:0000313" key="9">
    <source>
        <dbReference type="Proteomes" id="UP000179807"/>
    </source>
</evidence>
<dbReference type="PROSITE" id="PS01096">
    <property type="entry name" value="PPIC_PPIASE_1"/>
    <property type="match status" value="1"/>
</dbReference>
<evidence type="ECO:0000313" key="8">
    <source>
        <dbReference type="EMBL" id="OHT07613.1"/>
    </source>
</evidence>
<dbReference type="SUPFAM" id="SSF54534">
    <property type="entry name" value="FKBP-like"/>
    <property type="match status" value="1"/>
</dbReference>
<protein>
    <recommendedName>
        <fullName evidence="5">Peptidyl-prolyl cis-trans isomerase</fullName>
        <ecNumber evidence="5">5.2.1.8</ecNumber>
    </recommendedName>
</protein>
<dbReference type="Gene3D" id="3.10.50.40">
    <property type="match status" value="1"/>
</dbReference>
<dbReference type="EC" id="5.2.1.8" evidence="5"/>
<dbReference type="GO" id="GO:0003755">
    <property type="term" value="F:peptidyl-prolyl cis-trans isomerase activity"/>
    <property type="evidence" value="ECO:0007669"/>
    <property type="project" value="UniProtKB-UniRule"/>
</dbReference>
<accession>A0A1J4KDS1</accession>
<keyword evidence="3 4" id="KW-0413">Isomerase</keyword>
<evidence type="ECO:0000256" key="3">
    <source>
        <dbReference type="ARBA" id="ARBA00023235"/>
    </source>
</evidence>
<dbReference type="EMBL" id="MLAK01000692">
    <property type="protein sequence ID" value="OHT07613.1"/>
    <property type="molecule type" value="Genomic_DNA"/>
</dbReference>
<sequence length="165" mass="19216">MQPTKLGDWVLRESKDYPGRVYYYNKSTHESTWIRPTPYPHISKQNLPVNWPPLVYVSHILVKHKDSSNLDVWKKKPITRTKEEAKEKLLNMQRDLENGIKKFDELAKTESDCVDTHEKGGEIGWIKRGQFPESFDAVAFQLGLNKMSSDPVETPLGWHLIFRHG</sequence>
<dbReference type="GO" id="GO:0005829">
    <property type="term" value="C:cytosol"/>
    <property type="evidence" value="ECO:0007669"/>
    <property type="project" value="TreeGrafter"/>
</dbReference>
<comment type="caution">
    <text evidence="8">The sequence shown here is derived from an EMBL/GenBank/DDBJ whole genome shotgun (WGS) entry which is preliminary data.</text>
</comment>
<evidence type="ECO:0000256" key="5">
    <source>
        <dbReference type="RuleBase" id="RU363014"/>
    </source>
</evidence>
<dbReference type="InterPro" id="IPR000297">
    <property type="entry name" value="PPIase_PpiC"/>
</dbReference>
<dbReference type="Gene3D" id="2.20.70.10">
    <property type="match status" value="1"/>
</dbReference>
<evidence type="ECO:0000256" key="4">
    <source>
        <dbReference type="PROSITE-ProRule" id="PRU00278"/>
    </source>
</evidence>
<keyword evidence="9" id="KW-1185">Reference proteome</keyword>
<dbReference type="Pfam" id="PF00639">
    <property type="entry name" value="Rotamase"/>
    <property type="match status" value="1"/>
</dbReference>
<proteinExistence type="predicted"/>
<evidence type="ECO:0000256" key="1">
    <source>
        <dbReference type="ARBA" id="ARBA00000971"/>
    </source>
</evidence>
<dbReference type="InterPro" id="IPR001202">
    <property type="entry name" value="WW_dom"/>
</dbReference>
<comment type="catalytic activity">
    <reaction evidence="1 5">
        <text>[protein]-peptidylproline (omega=180) = [protein]-peptidylproline (omega=0)</text>
        <dbReference type="Rhea" id="RHEA:16237"/>
        <dbReference type="Rhea" id="RHEA-COMP:10747"/>
        <dbReference type="Rhea" id="RHEA-COMP:10748"/>
        <dbReference type="ChEBI" id="CHEBI:83833"/>
        <dbReference type="ChEBI" id="CHEBI:83834"/>
        <dbReference type="EC" id="5.2.1.8"/>
    </reaction>
</comment>
<dbReference type="InterPro" id="IPR036020">
    <property type="entry name" value="WW_dom_sf"/>
</dbReference>
<gene>
    <name evidence="8" type="primary">pin1</name>
    <name evidence="8" type="ORF">TRFO_24192</name>
</gene>
<evidence type="ECO:0000256" key="2">
    <source>
        <dbReference type="ARBA" id="ARBA00023110"/>
    </source>
</evidence>
<feature type="domain" description="PpiC" evidence="7">
    <location>
        <begin position="52"/>
        <end position="165"/>
    </location>
</feature>
<dbReference type="GO" id="GO:0060255">
    <property type="term" value="P:regulation of macromolecule metabolic process"/>
    <property type="evidence" value="ECO:0007669"/>
    <property type="project" value="UniProtKB-ARBA"/>
</dbReference>
<dbReference type="VEuPathDB" id="TrichDB:TRFO_24192"/>
<dbReference type="PANTHER" id="PTHR10657:SF4">
    <property type="entry name" value="PEPTIDYL-PROLYL CIS-TRANS ISOMERASE-RELATED"/>
    <property type="match status" value="1"/>
</dbReference>
<dbReference type="PROSITE" id="PS50198">
    <property type="entry name" value="PPIC_PPIASE_2"/>
    <property type="match status" value="1"/>
</dbReference>
<dbReference type="Proteomes" id="UP000179807">
    <property type="component" value="Unassembled WGS sequence"/>
</dbReference>
<reference evidence="8" key="1">
    <citation type="submission" date="2016-10" db="EMBL/GenBank/DDBJ databases">
        <authorList>
            <person name="Benchimol M."/>
            <person name="Almeida L.G."/>
            <person name="Vasconcelos A.T."/>
            <person name="Perreira-Neves A."/>
            <person name="Rosa I.A."/>
            <person name="Tasca T."/>
            <person name="Bogo M.R."/>
            <person name="de Souza W."/>
        </authorList>
    </citation>
    <scope>NUCLEOTIDE SEQUENCE [LARGE SCALE GENOMIC DNA]</scope>
    <source>
        <strain evidence="8">K</strain>
    </source>
</reference>
<dbReference type="GeneID" id="94838317"/>
<dbReference type="SMART" id="SM00456">
    <property type="entry name" value="WW"/>
    <property type="match status" value="1"/>
</dbReference>
<dbReference type="RefSeq" id="XP_068360749.1">
    <property type="nucleotide sequence ID" value="XM_068503613.1"/>
</dbReference>
<name>A0A1J4KDS1_9EUKA</name>
<dbReference type="Pfam" id="PF00397">
    <property type="entry name" value="WW"/>
    <property type="match status" value="1"/>
</dbReference>
<dbReference type="InterPro" id="IPR051370">
    <property type="entry name" value="PPIase_Pin1"/>
</dbReference>
<feature type="domain" description="WW" evidence="6">
    <location>
        <begin position="9"/>
        <end position="38"/>
    </location>
</feature>
<dbReference type="SUPFAM" id="SSF51045">
    <property type="entry name" value="WW domain"/>
    <property type="match status" value="1"/>
</dbReference>
<dbReference type="InterPro" id="IPR046357">
    <property type="entry name" value="PPIase_dom_sf"/>
</dbReference>
<keyword evidence="2 4" id="KW-0697">Rotamase</keyword>